<proteinExistence type="predicted"/>
<evidence type="ECO:0000313" key="2">
    <source>
        <dbReference type="Proteomes" id="UP000236305"/>
    </source>
</evidence>
<organism evidence="1 2">
    <name type="scientific">Verticillium dahliae</name>
    <name type="common">Verticillium wilt</name>
    <dbReference type="NCBI Taxonomy" id="27337"/>
    <lineage>
        <taxon>Eukaryota</taxon>
        <taxon>Fungi</taxon>
        <taxon>Dikarya</taxon>
        <taxon>Ascomycota</taxon>
        <taxon>Pezizomycotina</taxon>
        <taxon>Sordariomycetes</taxon>
        <taxon>Hypocreomycetidae</taxon>
        <taxon>Glomerellales</taxon>
        <taxon>Plectosphaerellaceae</taxon>
        <taxon>Verticillium</taxon>
    </lineage>
</organism>
<comment type="caution">
    <text evidence="1">The sequence shown here is derived from an EMBL/GenBank/DDBJ whole genome shotgun (WGS) entry which is preliminary data.</text>
</comment>
<name>A0AA45AQP2_VERDA</name>
<protein>
    <submittedName>
        <fullName evidence="1">Uncharacterized protein</fullName>
    </submittedName>
</protein>
<gene>
    <name evidence="1" type="ORF">BJF96_g567</name>
</gene>
<dbReference type="EMBL" id="MPSH01000001">
    <property type="protein sequence ID" value="PNH36616.1"/>
    <property type="molecule type" value="Genomic_DNA"/>
</dbReference>
<evidence type="ECO:0000313" key="1">
    <source>
        <dbReference type="EMBL" id="PNH36616.1"/>
    </source>
</evidence>
<accession>A0AA45AQP2</accession>
<dbReference type="Proteomes" id="UP000236305">
    <property type="component" value="Unassembled WGS sequence"/>
</dbReference>
<dbReference type="AlphaFoldDB" id="A0AA45AQP2"/>
<sequence>MTCFRQDKREDLEAILIRKVLEQGFESEEILWHRGTVFHQDMLRRQIETINGQMKSCQATAVLRFDLGSAIT</sequence>
<reference evidence="1 2" key="1">
    <citation type="submission" date="2017-12" db="EMBL/GenBank/DDBJ databases">
        <title>Comparative genomics yields insights into virulence evolution of Verticillium dahliae.</title>
        <authorList>
            <person name="Fan R."/>
            <person name="Armitage A.D."/>
            <person name="Cascant-Lopez E."/>
            <person name="Sobczyk M."/>
            <person name="Cockerton H.M."/>
            <person name="Harrison R.J."/>
        </authorList>
    </citation>
    <scope>NUCLEOTIDE SEQUENCE [LARGE SCALE GENOMIC DNA]</scope>
    <source>
        <strain evidence="1 2">12008</strain>
    </source>
</reference>